<gene>
    <name evidence="4" type="ORF">VTL71DRAFT_16335</name>
</gene>
<dbReference type="InterPro" id="IPR040079">
    <property type="entry name" value="Glutathione_S-Trfase"/>
</dbReference>
<reference evidence="4 5" key="1">
    <citation type="journal article" date="2024" name="Commun. Biol.">
        <title>Comparative genomic analysis of thermophilic fungi reveals convergent evolutionary adaptations and gene losses.</title>
        <authorList>
            <person name="Steindorff A.S."/>
            <person name="Aguilar-Pontes M.V."/>
            <person name="Robinson A.J."/>
            <person name="Andreopoulos B."/>
            <person name="LaButti K."/>
            <person name="Kuo A."/>
            <person name="Mondo S."/>
            <person name="Riley R."/>
            <person name="Otillar R."/>
            <person name="Haridas S."/>
            <person name="Lipzen A."/>
            <person name="Grimwood J."/>
            <person name="Schmutz J."/>
            <person name="Clum A."/>
            <person name="Reid I.D."/>
            <person name="Moisan M.C."/>
            <person name="Butler G."/>
            <person name="Nguyen T.T.M."/>
            <person name="Dewar K."/>
            <person name="Conant G."/>
            <person name="Drula E."/>
            <person name="Henrissat B."/>
            <person name="Hansel C."/>
            <person name="Singer S."/>
            <person name="Hutchinson M.I."/>
            <person name="de Vries R.P."/>
            <person name="Natvig D.O."/>
            <person name="Powell A.J."/>
            <person name="Tsang A."/>
            <person name="Grigoriev I.V."/>
        </authorList>
    </citation>
    <scope>NUCLEOTIDE SEQUENCE [LARGE SCALE GENOMIC DNA]</scope>
    <source>
        <strain evidence="4 5">CBS 494.80</strain>
    </source>
</reference>
<comment type="similarity">
    <text evidence="1">Belongs to the GST superfamily.</text>
</comment>
<dbReference type="InterPro" id="IPR004045">
    <property type="entry name" value="Glutathione_S-Trfase_N"/>
</dbReference>
<dbReference type="Proteomes" id="UP001595075">
    <property type="component" value="Unassembled WGS sequence"/>
</dbReference>
<dbReference type="Gene3D" id="1.20.1050.10">
    <property type="match status" value="1"/>
</dbReference>
<comment type="caution">
    <text evidence="4">The sequence shown here is derived from an EMBL/GenBank/DDBJ whole genome shotgun (WGS) entry which is preliminary data.</text>
</comment>
<dbReference type="SUPFAM" id="SSF52833">
    <property type="entry name" value="Thioredoxin-like"/>
    <property type="match status" value="1"/>
</dbReference>
<sequence length="227" mass="25345">MTTKTPNLTLHFLQASRSIRIAWLLEELQLPYKNVFYPRENNRAPAAFKEQSGNALGKAPVLRDGELVVVESGAITEYLLETYAPSSPLLGGSSAAQRTRIRSFVHAAEGTFMPHALAIIYARWNATENMKQNGDLEEMEQGLYVNVVKDLEWIEGELEGRRFLAGEGEGRVTAADTMCALSVQFILARGLGGKIEPGRFKNIERWLKSCDETESYKRAVEKTGHKL</sequence>
<name>A0ABR4CFE0_9HELO</name>
<organism evidence="4 5">
    <name type="scientific">Oculimacula yallundae</name>
    <dbReference type="NCBI Taxonomy" id="86028"/>
    <lineage>
        <taxon>Eukaryota</taxon>
        <taxon>Fungi</taxon>
        <taxon>Dikarya</taxon>
        <taxon>Ascomycota</taxon>
        <taxon>Pezizomycotina</taxon>
        <taxon>Leotiomycetes</taxon>
        <taxon>Helotiales</taxon>
        <taxon>Ploettnerulaceae</taxon>
        <taxon>Oculimacula</taxon>
    </lineage>
</organism>
<dbReference type="Gene3D" id="3.40.30.10">
    <property type="entry name" value="Glutaredoxin"/>
    <property type="match status" value="1"/>
</dbReference>
<dbReference type="SFLD" id="SFLDG00358">
    <property type="entry name" value="Main_(cytGST)"/>
    <property type="match status" value="1"/>
</dbReference>
<dbReference type="PANTHER" id="PTHR44051:SF9">
    <property type="entry name" value="GLUTATHIONE S-TRANSFERASE 1"/>
    <property type="match status" value="1"/>
</dbReference>
<dbReference type="InterPro" id="IPR036249">
    <property type="entry name" value="Thioredoxin-like_sf"/>
</dbReference>
<feature type="domain" description="GST N-terminal" evidence="2">
    <location>
        <begin position="5"/>
        <end position="87"/>
    </location>
</feature>
<dbReference type="SUPFAM" id="SSF47616">
    <property type="entry name" value="GST C-terminal domain-like"/>
    <property type="match status" value="1"/>
</dbReference>
<evidence type="ECO:0000259" key="3">
    <source>
        <dbReference type="PROSITE" id="PS50405"/>
    </source>
</evidence>
<evidence type="ECO:0000313" key="5">
    <source>
        <dbReference type="Proteomes" id="UP001595075"/>
    </source>
</evidence>
<dbReference type="SFLD" id="SFLDS00019">
    <property type="entry name" value="Glutathione_Transferase_(cytos"/>
    <property type="match status" value="1"/>
</dbReference>
<evidence type="ECO:0008006" key="6">
    <source>
        <dbReference type="Google" id="ProtNLM"/>
    </source>
</evidence>
<accession>A0ABR4CFE0</accession>
<dbReference type="EMBL" id="JAZHXI010000009">
    <property type="protein sequence ID" value="KAL2068237.1"/>
    <property type="molecule type" value="Genomic_DNA"/>
</dbReference>
<proteinExistence type="inferred from homology"/>
<dbReference type="PANTHER" id="PTHR44051">
    <property type="entry name" value="GLUTATHIONE S-TRANSFERASE-RELATED"/>
    <property type="match status" value="1"/>
</dbReference>
<dbReference type="InterPro" id="IPR036282">
    <property type="entry name" value="Glutathione-S-Trfase_C_sf"/>
</dbReference>
<dbReference type="PROSITE" id="PS50404">
    <property type="entry name" value="GST_NTER"/>
    <property type="match status" value="1"/>
</dbReference>
<dbReference type="InterPro" id="IPR010987">
    <property type="entry name" value="Glutathione-S-Trfase_C-like"/>
</dbReference>
<protein>
    <recommendedName>
        <fullName evidence="6">Glutathione S-transferase</fullName>
    </recommendedName>
</protein>
<dbReference type="PROSITE" id="PS50405">
    <property type="entry name" value="GST_CTER"/>
    <property type="match status" value="1"/>
</dbReference>
<evidence type="ECO:0000259" key="2">
    <source>
        <dbReference type="PROSITE" id="PS50404"/>
    </source>
</evidence>
<keyword evidence="5" id="KW-1185">Reference proteome</keyword>
<dbReference type="Pfam" id="PF02798">
    <property type="entry name" value="GST_N"/>
    <property type="match status" value="1"/>
</dbReference>
<feature type="domain" description="GST C-terminal" evidence="3">
    <location>
        <begin position="94"/>
        <end position="227"/>
    </location>
</feature>
<evidence type="ECO:0000256" key="1">
    <source>
        <dbReference type="ARBA" id="ARBA00007409"/>
    </source>
</evidence>
<evidence type="ECO:0000313" key="4">
    <source>
        <dbReference type="EMBL" id="KAL2068237.1"/>
    </source>
</evidence>
<dbReference type="CDD" id="cd03046">
    <property type="entry name" value="GST_N_GTT1_like"/>
    <property type="match status" value="1"/>
</dbReference>